<proteinExistence type="predicted"/>
<accession>A0A289ZSY8</accession>
<protein>
    <submittedName>
        <fullName evidence="2">Putative virion structural protein</fullName>
    </submittedName>
</protein>
<evidence type="ECO:0000313" key="2">
    <source>
        <dbReference type="EMBL" id="ATA65353.1"/>
    </source>
</evidence>
<evidence type="ECO:0000256" key="1">
    <source>
        <dbReference type="SAM" id="Coils"/>
    </source>
</evidence>
<gene>
    <name evidence="2" type="ORF">2050HW_00018</name>
</gene>
<reference evidence="3" key="1">
    <citation type="submission" date="2017-06" db="EMBL/GenBank/DDBJ databases">
        <authorList>
            <person name="Zhao X."/>
        </authorList>
    </citation>
    <scope>NUCLEOTIDE SEQUENCE [LARGE SCALE GENOMIC DNA]</scope>
</reference>
<keyword evidence="3" id="KW-1185">Reference proteome</keyword>
<feature type="coiled-coil region" evidence="1">
    <location>
        <begin position="248"/>
        <end position="301"/>
    </location>
</feature>
<dbReference type="EMBL" id="MF285618">
    <property type="protein sequence ID" value="ATA65353.1"/>
    <property type="molecule type" value="Genomic_DNA"/>
</dbReference>
<name>A0A289ZSY8_9CAUD</name>
<evidence type="ECO:0000313" key="3">
    <source>
        <dbReference type="Proteomes" id="UP000223363"/>
    </source>
</evidence>
<keyword evidence="1" id="KW-0175">Coiled coil</keyword>
<organism evidence="2 3">
    <name type="scientific">Serratia phage vB_SmaM_ 2050HW</name>
    <dbReference type="NCBI Taxonomy" id="2024252"/>
    <lineage>
        <taxon>Viruses</taxon>
        <taxon>Duplodnaviria</taxon>
        <taxon>Heunggongvirae</taxon>
        <taxon>Uroviricota</taxon>
        <taxon>Caudoviricetes</taxon>
        <taxon>Chimalliviridae</taxon>
        <taxon>Moabitevirus</taxon>
        <taxon>Moabitevirus mv2050HW</taxon>
    </lineage>
</organism>
<sequence>MKLSGFFKSLVPNFERSRVLDELELARRQLIEETLPVFKDTAEQKVFPGPNPFKSAQVKRINSVFMREANTRINMVEALTRILSSMAEGMPELETYVENSFKSNSVVKAGLTYNKITLIRLIGLTEFFCQYSRRVLLYIYGKEIPAASRDQAGMPEPFTKGEVKWLEDNLVNFSRCAKVFAQPMRQILNTLDAVPDIVYDPDKEADVEATIGQAKVDPLRLQTGWVPVVSDLIWWIGSGIVEYQANRYNAAKEEKTALELRLAQLRGARNGNNDAAQDRTIEVTEKRLRDLNYKLVKWEKEYGI</sequence>
<dbReference type="Proteomes" id="UP000223363">
    <property type="component" value="Segment"/>
</dbReference>